<sequence>MGLLETLAGHVSAKTAVLALPALALGYLIVALILRPIWQEIRLAQMPGSRAPKIKSWAPFGFDFVAGSVRSVIKYEQLSFWRKTFEGANTKHYTAETRIAGRRIVFTADPDNIKAILATQFQDFGKGELFHREWKEFLGDSIFTTDGTLWHNSRQLIRPQFIKDRVSDLHVFESHMQTLFRAIANGGALNGEAQPVDVEAGNGRPVDIADLFFRYTLDSATEFLLGYDVKSLTTPRQEFADAFAVAQHVQSVISRAGPLNGLVPRRAFRRALKVINGFVNQYIERALRLTPEELATKTKSDAGYTFLHALAGYTRDRRVLRDQLIAVLLAGRDTTACTLSWTIYELARHPEALKKLRAEILSVVGPTRAPTYEDLKSMKYLQNVMNETLRLYPVVPYNVRLALKDTMLPRGGGPDGSLPVKVLKDTPIAYSTLVMQRREDLYPPPGPNFPPVDVFCPDRWFGWQPRPWQYIPFNGGPRICIGQQFALTEMGYVLTRLFQRYDRIDNHMAEVDGGVPVLQSDIVLQPGKGVVVGLWEARRGAEKEARP</sequence>
<dbReference type="InterPro" id="IPR017972">
    <property type="entry name" value="Cyt_P450_CS"/>
</dbReference>
<organism evidence="9 10">
    <name type="scientific">Remersonia thermophila</name>
    <dbReference type="NCBI Taxonomy" id="72144"/>
    <lineage>
        <taxon>Eukaryota</taxon>
        <taxon>Fungi</taxon>
        <taxon>Dikarya</taxon>
        <taxon>Ascomycota</taxon>
        <taxon>Pezizomycotina</taxon>
        <taxon>Sordariomycetes</taxon>
        <taxon>Sordariomycetidae</taxon>
        <taxon>Sordariales</taxon>
        <taxon>Sordariales incertae sedis</taxon>
        <taxon>Remersonia</taxon>
    </lineage>
</organism>
<keyword evidence="8" id="KW-0472">Membrane</keyword>
<evidence type="ECO:0000256" key="8">
    <source>
        <dbReference type="SAM" id="Phobius"/>
    </source>
</evidence>
<evidence type="ECO:0000256" key="5">
    <source>
        <dbReference type="ARBA" id="ARBA00023004"/>
    </source>
</evidence>
<evidence type="ECO:0000256" key="1">
    <source>
        <dbReference type="ARBA" id="ARBA00001971"/>
    </source>
</evidence>
<dbReference type="InterPro" id="IPR047146">
    <property type="entry name" value="Cyt_P450_E_CYP52_fungi"/>
</dbReference>
<proteinExistence type="inferred from homology"/>
<feature type="transmembrane region" description="Helical" evidence="8">
    <location>
        <begin position="15"/>
        <end position="34"/>
    </location>
</feature>
<keyword evidence="10" id="KW-1185">Reference proteome</keyword>
<gene>
    <name evidence="9" type="ORF">VTJ83DRAFT_492</name>
</gene>
<dbReference type="InterPro" id="IPR001128">
    <property type="entry name" value="Cyt_P450"/>
</dbReference>
<dbReference type="PANTHER" id="PTHR24287">
    <property type="entry name" value="P450, PUTATIVE (EUROFUNG)-RELATED"/>
    <property type="match status" value="1"/>
</dbReference>
<keyword evidence="5 7" id="KW-0408">Iron</keyword>
<dbReference type="RefSeq" id="XP_070869845.1">
    <property type="nucleotide sequence ID" value="XM_071011462.1"/>
</dbReference>
<keyword evidence="8" id="KW-0812">Transmembrane</keyword>
<dbReference type="CDD" id="cd11063">
    <property type="entry name" value="CYP52"/>
    <property type="match status" value="1"/>
</dbReference>
<dbReference type="InterPro" id="IPR002401">
    <property type="entry name" value="Cyt_P450_E_grp-I"/>
</dbReference>
<evidence type="ECO:0000256" key="4">
    <source>
        <dbReference type="ARBA" id="ARBA00023002"/>
    </source>
</evidence>
<dbReference type="Pfam" id="PF00067">
    <property type="entry name" value="p450"/>
    <property type="match status" value="1"/>
</dbReference>
<accession>A0ABR4DLH8</accession>
<evidence type="ECO:0000256" key="7">
    <source>
        <dbReference type="RuleBase" id="RU000461"/>
    </source>
</evidence>
<dbReference type="PANTHER" id="PTHR24287:SF5">
    <property type="entry name" value="P450, PUTATIVE (EUROFUNG)-RELATED"/>
    <property type="match status" value="1"/>
</dbReference>
<name>A0ABR4DLH8_9PEZI</name>
<keyword evidence="3 7" id="KW-0479">Metal-binding</keyword>
<protein>
    <recommendedName>
        <fullName evidence="11">Cytochrome P450</fullName>
    </recommendedName>
</protein>
<dbReference type="Gene3D" id="1.10.630.10">
    <property type="entry name" value="Cytochrome P450"/>
    <property type="match status" value="1"/>
</dbReference>
<dbReference type="GeneID" id="98126106"/>
<comment type="similarity">
    <text evidence="2 7">Belongs to the cytochrome P450 family.</text>
</comment>
<evidence type="ECO:0008006" key="11">
    <source>
        <dbReference type="Google" id="ProtNLM"/>
    </source>
</evidence>
<evidence type="ECO:0000256" key="3">
    <source>
        <dbReference type="ARBA" id="ARBA00022723"/>
    </source>
</evidence>
<dbReference type="PRINTS" id="PR00385">
    <property type="entry name" value="P450"/>
</dbReference>
<dbReference type="SUPFAM" id="SSF48264">
    <property type="entry name" value="Cytochrome P450"/>
    <property type="match status" value="1"/>
</dbReference>
<comment type="cofactor">
    <cofactor evidence="1">
        <name>heme</name>
        <dbReference type="ChEBI" id="CHEBI:30413"/>
    </cofactor>
</comment>
<keyword evidence="6 7" id="KW-0503">Monooxygenase</keyword>
<evidence type="ECO:0000256" key="6">
    <source>
        <dbReference type="ARBA" id="ARBA00023033"/>
    </source>
</evidence>
<comment type="caution">
    <text evidence="9">The sequence shown here is derived from an EMBL/GenBank/DDBJ whole genome shotgun (WGS) entry which is preliminary data.</text>
</comment>
<keyword evidence="7" id="KW-0349">Heme</keyword>
<keyword evidence="4 7" id="KW-0560">Oxidoreductase</keyword>
<evidence type="ECO:0000313" key="9">
    <source>
        <dbReference type="EMBL" id="KAL2271121.1"/>
    </source>
</evidence>
<dbReference type="Proteomes" id="UP001600064">
    <property type="component" value="Unassembled WGS sequence"/>
</dbReference>
<keyword evidence="8" id="KW-1133">Transmembrane helix</keyword>
<dbReference type="PROSITE" id="PS00086">
    <property type="entry name" value="CYTOCHROME_P450"/>
    <property type="match status" value="1"/>
</dbReference>
<reference evidence="9 10" key="1">
    <citation type="journal article" date="2024" name="Commun. Biol.">
        <title>Comparative genomic analysis of thermophilic fungi reveals convergent evolutionary adaptations and gene losses.</title>
        <authorList>
            <person name="Steindorff A.S."/>
            <person name="Aguilar-Pontes M.V."/>
            <person name="Robinson A.J."/>
            <person name="Andreopoulos B."/>
            <person name="LaButti K."/>
            <person name="Kuo A."/>
            <person name="Mondo S."/>
            <person name="Riley R."/>
            <person name="Otillar R."/>
            <person name="Haridas S."/>
            <person name="Lipzen A."/>
            <person name="Grimwood J."/>
            <person name="Schmutz J."/>
            <person name="Clum A."/>
            <person name="Reid I.D."/>
            <person name="Moisan M.C."/>
            <person name="Butler G."/>
            <person name="Nguyen T.T.M."/>
            <person name="Dewar K."/>
            <person name="Conant G."/>
            <person name="Drula E."/>
            <person name="Henrissat B."/>
            <person name="Hansel C."/>
            <person name="Singer S."/>
            <person name="Hutchinson M.I."/>
            <person name="de Vries R.P."/>
            <person name="Natvig D.O."/>
            <person name="Powell A.J."/>
            <person name="Tsang A."/>
            <person name="Grigoriev I.V."/>
        </authorList>
    </citation>
    <scope>NUCLEOTIDE SEQUENCE [LARGE SCALE GENOMIC DNA]</scope>
    <source>
        <strain evidence="9 10">ATCC 22073</strain>
    </source>
</reference>
<dbReference type="PRINTS" id="PR00463">
    <property type="entry name" value="EP450I"/>
</dbReference>
<dbReference type="EMBL" id="JAZGUE010000001">
    <property type="protein sequence ID" value="KAL2271121.1"/>
    <property type="molecule type" value="Genomic_DNA"/>
</dbReference>
<dbReference type="InterPro" id="IPR036396">
    <property type="entry name" value="Cyt_P450_sf"/>
</dbReference>
<evidence type="ECO:0000256" key="2">
    <source>
        <dbReference type="ARBA" id="ARBA00010617"/>
    </source>
</evidence>
<evidence type="ECO:0000313" key="10">
    <source>
        <dbReference type="Proteomes" id="UP001600064"/>
    </source>
</evidence>